<keyword evidence="2" id="KW-1003">Cell membrane</keyword>
<evidence type="ECO:0000256" key="1">
    <source>
        <dbReference type="ARBA" id="ARBA00004651"/>
    </source>
</evidence>
<keyword evidence="3 6" id="KW-0812">Transmembrane</keyword>
<evidence type="ECO:0000256" key="6">
    <source>
        <dbReference type="SAM" id="Phobius"/>
    </source>
</evidence>
<dbReference type="Pfam" id="PF06271">
    <property type="entry name" value="RDD"/>
    <property type="match status" value="1"/>
</dbReference>
<evidence type="ECO:0000313" key="9">
    <source>
        <dbReference type="Proteomes" id="UP000295382"/>
    </source>
</evidence>
<evidence type="ECO:0000256" key="4">
    <source>
        <dbReference type="ARBA" id="ARBA00022989"/>
    </source>
</evidence>
<organism evidence="8 9">
    <name type="scientific">Paucimonas lemoignei</name>
    <name type="common">Pseudomonas lemoignei</name>
    <dbReference type="NCBI Taxonomy" id="29443"/>
    <lineage>
        <taxon>Bacteria</taxon>
        <taxon>Pseudomonadati</taxon>
        <taxon>Pseudomonadota</taxon>
        <taxon>Betaproteobacteria</taxon>
        <taxon>Burkholderiales</taxon>
        <taxon>Burkholderiaceae</taxon>
        <taxon>Paucimonas</taxon>
    </lineage>
</organism>
<reference evidence="8 9" key="1">
    <citation type="submission" date="2019-03" db="EMBL/GenBank/DDBJ databases">
        <title>Genomic Encyclopedia of Type Strains, Phase IV (KMG-IV): sequencing the most valuable type-strain genomes for metagenomic binning, comparative biology and taxonomic classification.</title>
        <authorList>
            <person name="Goeker M."/>
        </authorList>
    </citation>
    <scope>NUCLEOTIDE SEQUENCE [LARGE SCALE GENOMIC DNA]</scope>
    <source>
        <strain evidence="8 9">DSM 7445</strain>
    </source>
</reference>
<name>A0A4R3I1J3_PAULE</name>
<comment type="caution">
    <text evidence="8">The sequence shown here is derived from an EMBL/GenBank/DDBJ whole genome shotgun (WGS) entry which is preliminary data.</text>
</comment>
<sequence>MLYESLLLFGVLFIAGWLFSTLLQQRHALYLRHAQQVWLLFVLGAYFVWFWTHGGQTLAMKTWHIRLVGVDGKPVTVWRAILRYLLAWLWFLPGLAVAWALHAHTWTLVLIPVANMIAWALATYLDPQRQFLHDRFAGTRLVVSPPLVKPKKPASVAPQ</sequence>
<comment type="subcellular location">
    <subcellularLocation>
        <location evidence="1">Cell membrane</location>
        <topology evidence="1">Multi-pass membrane protein</topology>
    </subcellularLocation>
</comment>
<dbReference type="AlphaFoldDB" id="A0A4R3I1J3"/>
<evidence type="ECO:0000259" key="7">
    <source>
        <dbReference type="Pfam" id="PF06271"/>
    </source>
</evidence>
<dbReference type="Proteomes" id="UP000295382">
    <property type="component" value="Unassembled WGS sequence"/>
</dbReference>
<keyword evidence="4 6" id="KW-1133">Transmembrane helix</keyword>
<keyword evidence="9" id="KW-1185">Reference proteome</keyword>
<gene>
    <name evidence="8" type="ORF">EDC30_101564</name>
</gene>
<dbReference type="PANTHER" id="PTHR36115:SF10">
    <property type="entry name" value="RDD DOMAIN-CONTAINING PROTEIN"/>
    <property type="match status" value="1"/>
</dbReference>
<evidence type="ECO:0000256" key="3">
    <source>
        <dbReference type="ARBA" id="ARBA00022692"/>
    </source>
</evidence>
<protein>
    <submittedName>
        <fullName evidence="8">RDD family protein</fullName>
    </submittedName>
</protein>
<feature type="domain" description="RDD" evidence="7">
    <location>
        <begin position="2"/>
        <end position="138"/>
    </location>
</feature>
<dbReference type="GO" id="GO:0005886">
    <property type="term" value="C:plasma membrane"/>
    <property type="evidence" value="ECO:0007669"/>
    <property type="project" value="UniProtKB-SubCell"/>
</dbReference>
<feature type="transmembrane region" description="Helical" evidence="6">
    <location>
        <begin position="81"/>
        <end position="100"/>
    </location>
</feature>
<feature type="transmembrane region" description="Helical" evidence="6">
    <location>
        <begin position="38"/>
        <end position="60"/>
    </location>
</feature>
<feature type="transmembrane region" description="Helical" evidence="6">
    <location>
        <begin position="106"/>
        <end position="125"/>
    </location>
</feature>
<dbReference type="EMBL" id="SLZQ01000001">
    <property type="protein sequence ID" value="TCS39607.1"/>
    <property type="molecule type" value="Genomic_DNA"/>
</dbReference>
<dbReference type="PANTHER" id="PTHR36115">
    <property type="entry name" value="PROLINE-RICH ANTIGEN HOMOLOG-RELATED"/>
    <property type="match status" value="1"/>
</dbReference>
<evidence type="ECO:0000256" key="5">
    <source>
        <dbReference type="ARBA" id="ARBA00023136"/>
    </source>
</evidence>
<proteinExistence type="predicted"/>
<evidence type="ECO:0000313" key="8">
    <source>
        <dbReference type="EMBL" id="TCS39607.1"/>
    </source>
</evidence>
<evidence type="ECO:0000256" key="2">
    <source>
        <dbReference type="ARBA" id="ARBA00022475"/>
    </source>
</evidence>
<keyword evidence="5 6" id="KW-0472">Membrane</keyword>
<accession>A0A4R3I1J3</accession>
<dbReference type="InterPro" id="IPR051791">
    <property type="entry name" value="Pra-immunoreactive"/>
</dbReference>
<dbReference type="InterPro" id="IPR010432">
    <property type="entry name" value="RDD"/>
</dbReference>